<proteinExistence type="predicted"/>
<sequence length="771" mass="86927">MVSLQEGKKSDVRSVQFQAGNRRLIVEKGDSSITPDKRCTYCISFGLECTHNTPMKKRGPKNSLGCVSFLVNPPRVEEDVLTRPHISVTNLEQFTLSPSHPSSPETPSHLTSFYSSAPTSPAKDGDMCHVGITEQLKKVAQSGMHGHFGPSSYLALIESARGLKQEIIGRGVLTDHQHYRRPYYWQRPSWEGEIETDGNGPPYTFPDNTLLVSLISLYFERFNSHFPTLHEPTFRKNVVHELHHTDRQFGAVLLAVCALGAKFWDDERVLSVPGHTLSAGWKWFEQIQSIHRSFLDTPSLYELQYYCVESRVVPLLAIFDLVNLAGGGLPPRDVHPDFCVDRDLYRRAVEMGAHRRMPEGYKPTVDDEQTKRTFWVLVVLDVLVCNNIGRPTAIRDEDFDLELPAECDDEYWENANRQHLAFKQPSGRPSYVSGFIATIRLSEILAFVLRSLFSLKRSKFGVMQSAEPWERNVVAELDSALNHWKSKLPEHLQWNPGGVGRLFFEQSAFVHALFYVVQIQAHRRFAQSSPKSFASLAICTNATRSCLNVLDALVQKNVAVMPQLVFLGFTAGILLLSQVWASKRAGLPNDCKRVPTELEKLLRFLRYCEDRWLVAGKFGDVVYELSRGLEVDHGAPQSHCSPNSSVSSENHTPVDDDLDLSIGSVFFPVVKDPAESQSAQSPRLSENGDYFLLETPRKCVQTDTWRSGLGPSSMEFEEGDGEGLLDINMWNMPEFANLGIQYEDWKTSADSMTLDLNEFMKPSLDFFGDPT</sequence>
<evidence type="ECO:0000259" key="3">
    <source>
        <dbReference type="SMART" id="SM00906"/>
    </source>
</evidence>
<feature type="compositionally biased region" description="Low complexity" evidence="2">
    <location>
        <begin position="95"/>
        <end position="112"/>
    </location>
</feature>
<comment type="caution">
    <text evidence="4">The sequence shown here is derived from an EMBL/GenBank/DDBJ whole genome shotgun (WGS) entry which is preliminary data.</text>
</comment>
<protein>
    <submittedName>
        <fullName evidence="4">Gypsy retrotransposon integrase-like protein 1</fullName>
    </submittedName>
</protein>
<evidence type="ECO:0000256" key="1">
    <source>
        <dbReference type="ARBA" id="ARBA00023242"/>
    </source>
</evidence>
<organism evidence="4 5">
    <name type="scientific">Marasmius crinis-equi</name>
    <dbReference type="NCBI Taxonomy" id="585013"/>
    <lineage>
        <taxon>Eukaryota</taxon>
        <taxon>Fungi</taxon>
        <taxon>Dikarya</taxon>
        <taxon>Basidiomycota</taxon>
        <taxon>Agaricomycotina</taxon>
        <taxon>Agaricomycetes</taxon>
        <taxon>Agaricomycetidae</taxon>
        <taxon>Agaricales</taxon>
        <taxon>Marasmiineae</taxon>
        <taxon>Marasmiaceae</taxon>
        <taxon>Marasmius</taxon>
    </lineage>
</organism>
<evidence type="ECO:0000313" key="4">
    <source>
        <dbReference type="EMBL" id="KAL0575674.1"/>
    </source>
</evidence>
<dbReference type="InterPro" id="IPR007219">
    <property type="entry name" value="XnlR_reg_dom"/>
</dbReference>
<keyword evidence="1" id="KW-0539">Nucleus</keyword>
<evidence type="ECO:0000256" key="2">
    <source>
        <dbReference type="SAM" id="MobiDB-lite"/>
    </source>
</evidence>
<dbReference type="PANTHER" id="PTHR46910">
    <property type="entry name" value="TRANSCRIPTION FACTOR PDR1"/>
    <property type="match status" value="1"/>
</dbReference>
<feature type="region of interest" description="Disordered" evidence="2">
    <location>
        <begin position="632"/>
        <end position="653"/>
    </location>
</feature>
<dbReference type="EMBL" id="JBAHYK010000283">
    <property type="protein sequence ID" value="KAL0575674.1"/>
    <property type="molecule type" value="Genomic_DNA"/>
</dbReference>
<keyword evidence="5" id="KW-1185">Reference proteome</keyword>
<reference evidence="4 5" key="1">
    <citation type="submission" date="2024-02" db="EMBL/GenBank/DDBJ databases">
        <title>A draft genome for the cacao thread blight pathogen Marasmius crinis-equi.</title>
        <authorList>
            <person name="Cohen S.P."/>
            <person name="Baruah I.K."/>
            <person name="Amoako-Attah I."/>
            <person name="Bukari Y."/>
            <person name="Meinhardt L.W."/>
            <person name="Bailey B.A."/>
        </authorList>
    </citation>
    <scope>NUCLEOTIDE SEQUENCE [LARGE SCALE GENOMIC DNA]</scope>
    <source>
        <strain evidence="4 5">GH-76</strain>
    </source>
</reference>
<dbReference type="Pfam" id="PF04082">
    <property type="entry name" value="Fungal_trans"/>
    <property type="match status" value="1"/>
</dbReference>
<evidence type="ECO:0000313" key="5">
    <source>
        <dbReference type="Proteomes" id="UP001465976"/>
    </source>
</evidence>
<dbReference type="PANTHER" id="PTHR46910:SF38">
    <property type="entry name" value="ZN(2)-C6 FUNGAL-TYPE DOMAIN-CONTAINING PROTEIN"/>
    <property type="match status" value="1"/>
</dbReference>
<feature type="region of interest" description="Disordered" evidence="2">
    <location>
        <begin position="93"/>
        <end position="118"/>
    </location>
</feature>
<dbReference type="InterPro" id="IPR050987">
    <property type="entry name" value="AtrR-like"/>
</dbReference>
<feature type="domain" description="Xylanolytic transcriptional activator regulatory" evidence="3">
    <location>
        <begin position="344"/>
        <end position="410"/>
    </location>
</feature>
<feature type="compositionally biased region" description="Polar residues" evidence="2">
    <location>
        <begin position="638"/>
        <end position="651"/>
    </location>
</feature>
<name>A0ABR3FJW7_9AGAR</name>
<dbReference type="Proteomes" id="UP001465976">
    <property type="component" value="Unassembled WGS sequence"/>
</dbReference>
<dbReference type="CDD" id="cd12148">
    <property type="entry name" value="fungal_TF_MHR"/>
    <property type="match status" value="1"/>
</dbReference>
<accession>A0ABR3FJW7</accession>
<dbReference type="SMART" id="SM00906">
    <property type="entry name" value="Fungal_trans"/>
    <property type="match status" value="1"/>
</dbReference>
<gene>
    <name evidence="4" type="primary">GIN1_13</name>
    <name evidence="4" type="ORF">V5O48_006285</name>
</gene>